<sequence>LAVASGRNDEDYFRGQSNAISIVVATHNNSRYITSALESVEESVELFIRERQEKGLSGVSVQIIIRTFCRLVALASIAMDDNSSDDTALKVHRFIKHRKLVVAAEKRAVGLGLFQSFSYHVPYPASSYFGQEVKYLVIELHTTSKRVGHGTLFNLGVDYAIGEMLFFMDGGGESHQHCCRDGNTTDILKVMYNKEHVRQCYNALLGSTNAYARTGFSFSKAEEEALSKGAQFVERPVGSGKAFTRQELLAEQAAESVLRPSNLCVWRKVHSFIEGFPESSVWDDNIVELGNAYIASLGVGFPWSPVVPATVEAIGSNAPELASSKALVRDRVIASHISHLNSKLAIYHKDTDLITQFALGGLAAFACMNEGGAPETMDPRWRIHSVALKSVGLEFVHLHKLDTRNSRLRSMLGLGQIYFASGDAVGTAAAYNVSRELVYPAKTAGNGRVVRTSTLGNWPISQHITIVQDPYRA</sequence>
<dbReference type="GeneID" id="14920105"/>
<protein>
    <submittedName>
        <fullName evidence="1">Uncharacterized protein</fullName>
    </submittedName>
</protein>
<keyword evidence="2" id="KW-1185">Reference proteome</keyword>
<dbReference type="SUPFAM" id="SSF53448">
    <property type="entry name" value="Nucleotide-diphospho-sugar transferases"/>
    <property type="match status" value="1"/>
</dbReference>
<reference evidence="1 2" key="1">
    <citation type="journal article" date="2013" name="Genome Biol.">
        <title>Genome of Acanthamoeba castellanii highlights extensive lateral gene transfer and early evolution of tyrosine kinase signaling.</title>
        <authorList>
            <person name="Clarke M."/>
            <person name="Lohan A.J."/>
            <person name="Liu B."/>
            <person name="Lagkouvardos I."/>
            <person name="Roy S."/>
            <person name="Zafar N."/>
            <person name="Bertelli C."/>
            <person name="Schilde C."/>
            <person name="Kianianmomeni A."/>
            <person name="Burglin T.R."/>
            <person name="Frech C."/>
            <person name="Turcotte B."/>
            <person name="Kopec K.O."/>
            <person name="Synnott J.M."/>
            <person name="Choo C."/>
            <person name="Paponov I."/>
            <person name="Finkler A."/>
            <person name="Soon Heng Tan C."/>
            <person name="Hutchins A.P."/>
            <person name="Weinmeier T."/>
            <person name="Rattei T."/>
            <person name="Chu J.S."/>
            <person name="Gimenez G."/>
            <person name="Irimia M."/>
            <person name="Rigden D.J."/>
            <person name="Fitzpatrick D.A."/>
            <person name="Lorenzo-Morales J."/>
            <person name="Bateman A."/>
            <person name="Chiu C.H."/>
            <person name="Tang P."/>
            <person name="Hegemann P."/>
            <person name="Fromm H."/>
            <person name="Raoult D."/>
            <person name="Greub G."/>
            <person name="Miranda-Saavedra D."/>
            <person name="Chen N."/>
            <person name="Nash P."/>
            <person name="Ginger M.L."/>
            <person name="Horn M."/>
            <person name="Schaap P."/>
            <person name="Caler L."/>
            <person name="Loftus B."/>
        </authorList>
    </citation>
    <scope>NUCLEOTIDE SEQUENCE [LARGE SCALE GENOMIC DNA]</scope>
    <source>
        <strain evidence="1 2">Neff</strain>
    </source>
</reference>
<evidence type="ECO:0000313" key="1">
    <source>
        <dbReference type="EMBL" id="ELR19328.1"/>
    </source>
</evidence>
<dbReference type="EMBL" id="KB007933">
    <property type="protein sequence ID" value="ELR19328.1"/>
    <property type="molecule type" value="Genomic_DNA"/>
</dbReference>
<dbReference type="KEGG" id="acan:ACA1_265320"/>
<dbReference type="InterPro" id="IPR029044">
    <property type="entry name" value="Nucleotide-diphossugar_trans"/>
</dbReference>
<dbReference type="Proteomes" id="UP000011083">
    <property type="component" value="Unassembled WGS sequence"/>
</dbReference>
<dbReference type="Gene3D" id="3.90.550.10">
    <property type="entry name" value="Spore Coat Polysaccharide Biosynthesis Protein SpsA, Chain A"/>
    <property type="match status" value="1"/>
</dbReference>
<name>L8H3M0_ACACF</name>
<dbReference type="VEuPathDB" id="AmoebaDB:ACA1_265320"/>
<evidence type="ECO:0000313" key="2">
    <source>
        <dbReference type="Proteomes" id="UP000011083"/>
    </source>
</evidence>
<dbReference type="RefSeq" id="XP_004341413.1">
    <property type="nucleotide sequence ID" value="XM_004341365.1"/>
</dbReference>
<dbReference type="AlphaFoldDB" id="L8H3M0"/>
<gene>
    <name evidence="1" type="ORF">ACA1_265320</name>
</gene>
<accession>L8H3M0</accession>
<proteinExistence type="predicted"/>
<feature type="non-terminal residue" evidence="1">
    <location>
        <position position="473"/>
    </location>
</feature>
<organism evidence="1 2">
    <name type="scientific">Acanthamoeba castellanii (strain ATCC 30010 / Neff)</name>
    <dbReference type="NCBI Taxonomy" id="1257118"/>
    <lineage>
        <taxon>Eukaryota</taxon>
        <taxon>Amoebozoa</taxon>
        <taxon>Discosea</taxon>
        <taxon>Longamoebia</taxon>
        <taxon>Centramoebida</taxon>
        <taxon>Acanthamoebidae</taxon>
        <taxon>Acanthamoeba</taxon>
    </lineage>
</organism>